<evidence type="ECO:0000256" key="5">
    <source>
        <dbReference type="PROSITE-ProRule" id="PRU00205"/>
    </source>
</evidence>
<organism evidence="8 9">
    <name type="scientific">Malus baccata</name>
    <name type="common">Siberian crab apple</name>
    <name type="synonym">Pyrus baccata</name>
    <dbReference type="NCBI Taxonomy" id="106549"/>
    <lineage>
        <taxon>Eukaryota</taxon>
        <taxon>Viridiplantae</taxon>
        <taxon>Streptophyta</taxon>
        <taxon>Embryophyta</taxon>
        <taxon>Tracheophyta</taxon>
        <taxon>Spermatophyta</taxon>
        <taxon>Magnoliopsida</taxon>
        <taxon>eudicotyledons</taxon>
        <taxon>Gunneridae</taxon>
        <taxon>Pentapetalae</taxon>
        <taxon>rosids</taxon>
        <taxon>fabids</taxon>
        <taxon>Rosales</taxon>
        <taxon>Rosaceae</taxon>
        <taxon>Amygdaloideae</taxon>
        <taxon>Maleae</taxon>
        <taxon>Malus</taxon>
    </lineage>
</organism>
<evidence type="ECO:0000259" key="7">
    <source>
        <dbReference type="PROSITE" id="PS50922"/>
    </source>
</evidence>
<feature type="domain" description="TLC" evidence="7">
    <location>
        <begin position="73"/>
        <end position="262"/>
    </location>
</feature>
<dbReference type="GO" id="GO:0046513">
    <property type="term" value="P:ceramide biosynthetic process"/>
    <property type="evidence" value="ECO:0007669"/>
    <property type="project" value="InterPro"/>
</dbReference>
<dbReference type="PROSITE" id="PS50922">
    <property type="entry name" value="TLC"/>
    <property type="match status" value="1"/>
</dbReference>
<evidence type="ECO:0000313" key="8">
    <source>
        <dbReference type="EMBL" id="TQD93172.1"/>
    </source>
</evidence>
<name>A0A540M3T7_MALBA</name>
<comment type="caution">
    <text evidence="8">The sequence shown here is derived from an EMBL/GenBank/DDBJ whole genome shotgun (WGS) entry which is preliminary data.</text>
</comment>
<proteinExistence type="predicted"/>
<evidence type="ECO:0000256" key="2">
    <source>
        <dbReference type="ARBA" id="ARBA00022692"/>
    </source>
</evidence>
<dbReference type="SMART" id="SM00724">
    <property type="entry name" value="TLC"/>
    <property type="match status" value="1"/>
</dbReference>
<feature type="transmembrane region" description="Helical" evidence="6">
    <location>
        <begin position="129"/>
        <end position="147"/>
    </location>
</feature>
<dbReference type="InterPro" id="IPR006634">
    <property type="entry name" value="TLC-dom"/>
</dbReference>
<reference evidence="8 9" key="1">
    <citation type="journal article" date="2019" name="G3 (Bethesda)">
        <title>Sequencing of a Wild Apple (Malus baccata) Genome Unravels the Differences Between Cultivated and Wild Apple Species Regarding Disease Resistance and Cold Tolerance.</title>
        <authorList>
            <person name="Chen X."/>
        </authorList>
    </citation>
    <scope>NUCLEOTIDE SEQUENCE [LARGE SCALE GENOMIC DNA]</scope>
    <source>
        <strain evidence="9">cv. Shandingzi</strain>
        <tissue evidence="8">Leaves</tissue>
    </source>
</reference>
<feature type="transmembrane region" description="Helical" evidence="6">
    <location>
        <begin position="230"/>
        <end position="252"/>
    </location>
</feature>
<evidence type="ECO:0000256" key="3">
    <source>
        <dbReference type="ARBA" id="ARBA00022989"/>
    </source>
</evidence>
<dbReference type="PANTHER" id="PTHR12560">
    <property type="entry name" value="LONGEVITY ASSURANCE FACTOR 1 LAG1"/>
    <property type="match status" value="1"/>
</dbReference>
<evidence type="ECO:0000256" key="1">
    <source>
        <dbReference type="ARBA" id="ARBA00004477"/>
    </source>
</evidence>
<sequence>MVLTEYLRTIDWEEEAYPAYEDFVILPLFVLYFPTVRFFLDRFVFEKLGRRLIFGKGLQKQDVKTYEQRKKIRKFKESAWKCIYFLSAEFLALLVTYDEPWFTNTKYFWVGPGDQVWPDQKMKLKLKGVYMYGAGFYTYSIFALIFWETRRSDFGVSMSHHVASVILIVLSYIFRFARVGSVVLALHDANDVFLEVGKMSKYSGAERTASVAYEVLLTLDMDKHSIDGPIYYYVFNTLLFSLLVIHIFWWVLMYRMLVKQIQARGQLSDDVRSDEEHLTFTHSMYSFDSETILVEEARRDRRDDKLTEIQYGSRLHEQSGQGCRSLVLTQLSLHCLQFESAGMIDMLMQGISCVIATVIFVHFFESAVRFL</sequence>
<feature type="transmembrane region" description="Helical" evidence="6">
    <location>
        <begin position="154"/>
        <end position="174"/>
    </location>
</feature>
<keyword evidence="3 6" id="KW-1133">Transmembrane helix</keyword>
<dbReference type="EMBL" id="VIEB01000375">
    <property type="protein sequence ID" value="TQD93172.1"/>
    <property type="molecule type" value="Genomic_DNA"/>
</dbReference>
<feature type="transmembrane region" description="Helical" evidence="6">
    <location>
        <begin position="346"/>
        <end position="364"/>
    </location>
</feature>
<feature type="transmembrane region" description="Helical" evidence="6">
    <location>
        <begin position="23"/>
        <end position="40"/>
    </location>
</feature>
<protein>
    <recommendedName>
        <fullName evidence="7">TLC domain-containing protein</fullName>
    </recommendedName>
</protein>
<dbReference type="Proteomes" id="UP000315295">
    <property type="component" value="Unassembled WGS sequence"/>
</dbReference>
<evidence type="ECO:0000313" key="9">
    <source>
        <dbReference type="Proteomes" id="UP000315295"/>
    </source>
</evidence>
<dbReference type="STRING" id="106549.A0A540M3T7"/>
<dbReference type="InterPro" id="IPR016439">
    <property type="entry name" value="Lag1/Lac1-like"/>
</dbReference>
<dbReference type="GO" id="GO:0005789">
    <property type="term" value="C:endoplasmic reticulum membrane"/>
    <property type="evidence" value="ECO:0007669"/>
    <property type="project" value="UniProtKB-SubCell"/>
</dbReference>
<gene>
    <name evidence="8" type="ORF">C1H46_021265</name>
</gene>
<keyword evidence="9" id="KW-1185">Reference proteome</keyword>
<evidence type="ECO:0000256" key="4">
    <source>
        <dbReference type="ARBA" id="ARBA00023136"/>
    </source>
</evidence>
<keyword evidence="2 5" id="KW-0812">Transmembrane</keyword>
<dbReference type="GO" id="GO:0050291">
    <property type="term" value="F:sphingosine N-acyltransferase activity"/>
    <property type="evidence" value="ECO:0007669"/>
    <property type="project" value="InterPro"/>
</dbReference>
<comment type="subcellular location">
    <subcellularLocation>
        <location evidence="1">Endoplasmic reticulum membrane</location>
        <topology evidence="1">Multi-pass membrane protein</topology>
    </subcellularLocation>
</comment>
<accession>A0A540M3T7</accession>
<feature type="transmembrane region" description="Helical" evidence="6">
    <location>
        <begin position="78"/>
        <end position="97"/>
    </location>
</feature>
<evidence type="ECO:0000256" key="6">
    <source>
        <dbReference type="SAM" id="Phobius"/>
    </source>
</evidence>
<dbReference type="PANTHER" id="PTHR12560:SF49">
    <property type="entry name" value="CERAMIDE SYNTHASE 1 LOH3"/>
    <property type="match status" value="1"/>
</dbReference>
<dbReference type="AlphaFoldDB" id="A0A540M3T7"/>
<dbReference type="Pfam" id="PF03798">
    <property type="entry name" value="TRAM_LAG1_CLN8"/>
    <property type="match status" value="1"/>
</dbReference>
<keyword evidence="4 5" id="KW-0472">Membrane</keyword>